<feature type="transmembrane region" description="Helical" evidence="7">
    <location>
        <begin position="354"/>
        <end position="382"/>
    </location>
</feature>
<evidence type="ECO:0008006" key="10">
    <source>
        <dbReference type="Google" id="ProtNLM"/>
    </source>
</evidence>
<evidence type="ECO:0000256" key="1">
    <source>
        <dbReference type="ARBA" id="ARBA00004141"/>
    </source>
</evidence>
<keyword evidence="4 7" id="KW-1133">Transmembrane helix</keyword>
<comment type="subcellular location">
    <subcellularLocation>
        <location evidence="1">Membrane</location>
        <topology evidence="1">Multi-pass membrane protein</topology>
    </subcellularLocation>
</comment>
<feature type="binding site" evidence="6">
    <location>
        <position position="245"/>
    </location>
    <ligand>
        <name>Na(+)</name>
        <dbReference type="ChEBI" id="CHEBI:29101"/>
        <label>1</label>
    </ligand>
</feature>
<evidence type="ECO:0000256" key="2">
    <source>
        <dbReference type="ARBA" id="ARBA00022448"/>
    </source>
</evidence>
<evidence type="ECO:0000256" key="7">
    <source>
        <dbReference type="SAM" id="Phobius"/>
    </source>
</evidence>
<dbReference type="Pfam" id="PF00209">
    <property type="entry name" value="SNF"/>
    <property type="match status" value="3"/>
</dbReference>
<sequence>PIIPDLLMTPSDQGDVDLDVDFAADRGNWTGKLDFLLSCIGYCVGLGNVWRFPYRAYTNGGGMGLMPAHMVVGSPVKELAADMRRKGEGMLGTWDHRRQPQASEVALGRGERQQTGATFCRALISVLRGLVTRGHSDLVSHSRYVLHIQGSRGIGSPGQIRWNLCLCLLLAWVIVFLCILKGVKSSGKVVYFTATFPYLILLMLLVRGVTLPGAWKGIQFYLTPQFHHLLSSKVWIEAALQIFYSLGVGFGGLLTFASYNTFHQNIYRDTFIVTLGNAITSILAGFAIFSVLGYMSQELGVPVDQVAKAGPGLAFVVYPQAMTMLPLSPFWSFLFFFMLLTLGLDSQVSCSTPVGVHLVVCVCVSVRVYLCVMCVSICVSVRGGMYWLVLLDDYSASFGLMVVVITTCLAVTRVYGERGHGRRSQAPHRGRALLVYSIVKYQPSEYGSYRFPAWAELLGILMGLLSCLMIPAGMLVAVLREEGSLWERLQQASRPALDWGPSLEENRTGMYVATLAGSQSPKPLMVHMRKYGGITSFENTAIEVDREIAEEEESMM</sequence>
<feature type="binding site" evidence="6">
    <location>
        <position position="44"/>
    </location>
    <ligand>
        <name>Na(+)</name>
        <dbReference type="ChEBI" id="CHEBI:29101"/>
        <label>2</label>
    </ligand>
</feature>
<keyword evidence="9" id="KW-1185">Reference proteome</keyword>
<feature type="binding site" evidence="6">
    <location>
        <position position="346"/>
    </location>
    <ligand>
        <name>Na(+)</name>
        <dbReference type="ChEBI" id="CHEBI:29101"/>
        <label>1</label>
    </ligand>
</feature>
<evidence type="ECO:0000313" key="8">
    <source>
        <dbReference type="EMBL" id="KAB0391824.1"/>
    </source>
</evidence>
<feature type="transmembrane region" description="Helical" evidence="7">
    <location>
        <begin position="235"/>
        <end position="259"/>
    </location>
</feature>
<dbReference type="EMBL" id="SGJD01004195">
    <property type="protein sequence ID" value="KAB0391824.1"/>
    <property type="molecule type" value="Genomic_DNA"/>
</dbReference>
<evidence type="ECO:0000256" key="3">
    <source>
        <dbReference type="ARBA" id="ARBA00022692"/>
    </source>
</evidence>
<dbReference type="SUPFAM" id="SSF161070">
    <property type="entry name" value="SNF-like"/>
    <property type="match status" value="1"/>
</dbReference>
<proteinExistence type="predicted"/>
<dbReference type="GO" id="GO:0089718">
    <property type="term" value="P:amino acid import across plasma membrane"/>
    <property type="evidence" value="ECO:0007669"/>
    <property type="project" value="TreeGrafter"/>
</dbReference>
<feature type="non-terminal residue" evidence="8">
    <location>
        <position position="1"/>
    </location>
</feature>
<reference evidence="8 9" key="1">
    <citation type="journal article" date="2019" name="PLoS ONE">
        <title>Genomic analyses reveal an absence of contemporary introgressive admixture between fin whales and blue whales, despite known hybrids.</title>
        <authorList>
            <person name="Westbury M.V."/>
            <person name="Petersen B."/>
            <person name="Lorenzen E.D."/>
        </authorList>
    </citation>
    <scope>NUCLEOTIDE SEQUENCE [LARGE SCALE GENOMIC DNA]</scope>
    <source>
        <strain evidence="8">FinWhale-01</strain>
    </source>
</reference>
<gene>
    <name evidence="8" type="ORF">E2I00_014616</name>
</gene>
<feature type="binding site" evidence="6">
    <location>
        <position position="345"/>
    </location>
    <ligand>
        <name>Na(+)</name>
        <dbReference type="ChEBI" id="CHEBI:29101"/>
        <label>1</label>
    </ligand>
</feature>
<evidence type="ECO:0000256" key="6">
    <source>
        <dbReference type="PIRSR" id="PIRSR600175-1"/>
    </source>
</evidence>
<keyword evidence="5 7" id="KW-0472">Membrane</keyword>
<evidence type="ECO:0000256" key="5">
    <source>
        <dbReference type="ARBA" id="ARBA00023136"/>
    </source>
</evidence>
<dbReference type="InterPro" id="IPR037272">
    <property type="entry name" value="SNS_sf"/>
</dbReference>
<dbReference type="PRINTS" id="PR00176">
    <property type="entry name" value="NANEUSMPORT"/>
</dbReference>
<dbReference type="GO" id="GO:0005283">
    <property type="term" value="F:amino acid:sodium symporter activity"/>
    <property type="evidence" value="ECO:0007669"/>
    <property type="project" value="TreeGrafter"/>
</dbReference>
<accession>A0A643BV86</accession>
<keyword evidence="2" id="KW-0813">Transport</keyword>
<feature type="binding site" evidence="6">
    <location>
        <position position="48"/>
    </location>
    <ligand>
        <name>Na(+)</name>
        <dbReference type="ChEBI" id="CHEBI:29101"/>
        <label>1</label>
    </ligand>
</feature>
<dbReference type="PROSITE" id="PS50267">
    <property type="entry name" value="NA_NEUROTRAN_SYMP_3"/>
    <property type="match status" value="1"/>
</dbReference>
<keyword evidence="3 7" id="KW-0812">Transmembrane</keyword>
<feature type="binding site" evidence="6">
    <location>
        <position position="277"/>
    </location>
    <ligand>
        <name>Na(+)</name>
        <dbReference type="ChEBI" id="CHEBI:29101"/>
        <label>1</label>
    </ligand>
</feature>
<keyword evidence="6" id="KW-0915">Sodium</keyword>
<dbReference type="PANTHER" id="PTHR11616:SF231">
    <property type="entry name" value="SODIUM-DEPENDENT PROLINE TRANSPORTER"/>
    <property type="match status" value="1"/>
</dbReference>
<dbReference type="GO" id="GO:0046872">
    <property type="term" value="F:metal ion binding"/>
    <property type="evidence" value="ECO:0007669"/>
    <property type="project" value="UniProtKB-KW"/>
</dbReference>
<feature type="transmembrane region" description="Helical" evidence="7">
    <location>
        <begin position="315"/>
        <end position="342"/>
    </location>
</feature>
<feature type="transmembrane region" description="Helical" evidence="7">
    <location>
        <begin position="394"/>
        <end position="415"/>
    </location>
</feature>
<protein>
    <recommendedName>
        <fullName evidence="10">Transporter</fullName>
    </recommendedName>
</protein>
<feature type="binding site" evidence="6">
    <location>
        <position position="342"/>
    </location>
    <ligand>
        <name>Na(+)</name>
        <dbReference type="ChEBI" id="CHEBI:29101"/>
        <label>1</label>
    </ligand>
</feature>
<dbReference type="AlphaFoldDB" id="A0A643BV86"/>
<evidence type="ECO:0000313" key="9">
    <source>
        <dbReference type="Proteomes" id="UP000437017"/>
    </source>
</evidence>
<feature type="transmembrane region" description="Helical" evidence="7">
    <location>
        <begin position="271"/>
        <end position="295"/>
    </location>
</feature>
<dbReference type="OrthoDB" id="6581954at2759"/>
<dbReference type="GO" id="GO:0005886">
    <property type="term" value="C:plasma membrane"/>
    <property type="evidence" value="ECO:0007669"/>
    <property type="project" value="TreeGrafter"/>
</dbReference>
<comment type="caution">
    <text evidence="8">The sequence shown here is derived from an EMBL/GenBank/DDBJ whole genome shotgun (WGS) entry which is preliminary data.</text>
</comment>
<feature type="transmembrane region" description="Helical" evidence="7">
    <location>
        <begin position="457"/>
        <end position="479"/>
    </location>
</feature>
<dbReference type="InterPro" id="IPR000175">
    <property type="entry name" value="Na/ntran_symport"/>
</dbReference>
<name>A0A643BV86_BALPH</name>
<dbReference type="Proteomes" id="UP000437017">
    <property type="component" value="Unassembled WGS sequence"/>
</dbReference>
<dbReference type="PANTHER" id="PTHR11616">
    <property type="entry name" value="SODIUM/CHLORIDE DEPENDENT TRANSPORTER"/>
    <property type="match status" value="1"/>
</dbReference>
<evidence type="ECO:0000256" key="4">
    <source>
        <dbReference type="ARBA" id="ARBA00022989"/>
    </source>
</evidence>
<organism evidence="8 9">
    <name type="scientific">Balaenoptera physalus</name>
    <name type="common">Fin whale</name>
    <name type="synonym">Balaena physalus</name>
    <dbReference type="NCBI Taxonomy" id="9770"/>
    <lineage>
        <taxon>Eukaryota</taxon>
        <taxon>Metazoa</taxon>
        <taxon>Chordata</taxon>
        <taxon>Craniata</taxon>
        <taxon>Vertebrata</taxon>
        <taxon>Euteleostomi</taxon>
        <taxon>Mammalia</taxon>
        <taxon>Eutheria</taxon>
        <taxon>Laurasiatheria</taxon>
        <taxon>Artiodactyla</taxon>
        <taxon>Whippomorpha</taxon>
        <taxon>Cetacea</taxon>
        <taxon>Mysticeti</taxon>
        <taxon>Balaenopteridae</taxon>
        <taxon>Balaenoptera</taxon>
    </lineage>
</organism>
<feature type="binding site" evidence="6">
    <location>
        <position position="41"/>
    </location>
    <ligand>
        <name>Na(+)</name>
        <dbReference type="ChEBI" id="CHEBI:29101"/>
        <label>1</label>
    </ligand>
</feature>
<feature type="transmembrane region" description="Helical" evidence="7">
    <location>
        <begin position="189"/>
        <end position="215"/>
    </location>
</feature>
<feature type="transmembrane region" description="Helical" evidence="7">
    <location>
        <begin position="160"/>
        <end position="180"/>
    </location>
</feature>
<keyword evidence="6" id="KW-0479">Metal-binding</keyword>